<keyword evidence="1" id="KW-0880">Kelch repeat</keyword>
<gene>
    <name evidence="6" type="ORF">VM1G_10522</name>
</gene>
<feature type="compositionally biased region" description="Basic and acidic residues" evidence="3">
    <location>
        <begin position="611"/>
        <end position="620"/>
    </location>
</feature>
<name>A0A194VHP6_CYTMA</name>
<sequence length="928" mass="99392">MSWNSWSRSSLTGNTMLTSKMLSLRMMVGLASIAMAQQSGWQDNQVSATLCMWQQLRAAVLQDMLYMDGGYLFWTPGLADGSFGPATQDGNPLGLVYTLNFSTPFNMSQNISSVLNTFSKVGGGAATNIAPNYFDGALLANDDEFFLYGGLPDYVDAFNAPDGDRVLEYQRYQYGVTKDDFKPNFQRVVLNNSMTLYIAYGGAANVPSENKAFYFSGMQSPDHGPIYYPGGNDSLTAVNVSDTLITLDMSTQDKPTWTNVTLPDSIPGRANPELVWVPVGPQGILVALGGVVYPGFINADGKSDNETASEDQSPAFMSNVNIYDIAGGKWYTQPTTGGPSTQLTRGCAVMQPSQDYSSFNIYYYGGYDGLHNTEASAFKDDVWVLSLPSFMWMKVASGRSGHGRAGHKCVMPYPDQMMVIGGQPAQPGSGNPSCVNGGFIELFNVSSSQWLDRYDPSVWSAYQVPSMIYQMIGGDEYGGASSTTPAPTGWATQALASVFATSYPTSKITTYYPYAVATTSNSPLPTYTSPHSGGGGGSSVPKFLPPLLGVILGLILVSFIVVGILIWRRRKYLKKNGGMSEMTDENGNRILSWIRGQPTDNKAPTITTTDDLTRSPEPEHIGMYAPHAYQQQMQQQLYPHEIGGTQLAELQDTSPFAELSDTALTPVDIMEKHSHFGSSGNNASSRGNPSLVYSSLAATDHASMVSSNSAAAGGVALASSARNLPSQPQQVRSDSPSLPEASTHDHDHTPGPSQLAAGTTTTTTTNHNRNNNDDDDNDDNDDNDDTPTNVTSAPPPQQAPRGESGVSAFTERDRTHLRQLSDPATVSTMDDTAVGSPRLAPQQAGGVASRPILEEGTMDTLRGQPMDSPPAVVSPPTAGEADGEDYISSRSRSVVVSPVNQAAPHGASSSPARRSIFRESREDMGGSH</sequence>
<accession>A0A194VHP6</accession>
<protein>
    <submittedName>
        <fullName evidence="6">RING finger protein B</fullName>
    </submittedName>
</protein>
<feature type="compositionally biased region" description="Polar residues" evidence="3">
    <location>
        <begin position="598"/>
        <end position="610"/>
    </location>
</feature>
<dbReference type="SMR" id="A0A194VHP6"/>
<feature type="compositionally biased region" description="Polar residues" evidence="3">
    <location>
        <begin position="722"/>
        <end position="736"/>
    </location>
</feature>
<dbReference type="PANTHER" id="PTHR46228:SF2">
    <property type="entry name" value="KELCH REPEAT PROTEIN (AFU_ORTHOLOGUE AFUA_4G14350)"/>
    <property type="match status" value="1"/>
</dbReference>
<feature type="signal peptide" evidence="5">
    <location>
        <begin position="1"/>
        <end position="36"/>
    </location>
</feature>
<feature type="compositionally biased region" description="Low complexity" evidence="3">
    <location>
        <begin position="888"/>
        <end position="897"/>
    </location>
</feature>
<evidence type="ECO:0000256" key="2">
    <source>
        <dbReference type="ARBA" id="ARBA00022737"/>
    </source>
</evidence>
<reference evidence="6" key="1">
    <citation type="submission" date="2014-12" db="EMBL/GenBank/DDBJ databases">
        <title>Genome Sequence of Valsa Canker Pathogens Uncovers a Specific Adaption of Colonization on Woody Bark.</title>
        <authorList>
            <person name="Yin Z."/>
            <person name="Liu H."/>
            <person name="Gao X."/>
            <person name="Li Z."/>
            <person name="Song N."/>
            <person name="Ke X."/>
            <person name="Dai Q."/>
            <person name="Wu Y."/>
            <person name="Sun Y."/>
            <person name="Xu J.-R."/>
            <person name="Kang Z.K."/>
            <person name="Wang L."/>
            <person name="Huang L."/>
        </authorList>
    </citation>
    <scope>NUCLEOTIDE SEQUENCE [LARGE SCALE GENOMIC DNA]</scope>
    <source>
        <strain evidence="6">03-8</strain>
    </source>
</reference>
<evidence type="ECO:0000256" key="1">
    <source>
        <dbReference type="ARBA" id="ARBA00022441"/>
    </source>
</evidence>
<dbReference type="SUPFAM" id="SSF50965">
    <property type="entry name" value="Galactose oxidase, central domain"/>
    <property type="match status" value="1"/>
</dbReference>
<dbReference type="InterPro" id="IPR011043">
    <property type="entry name" value="Gal_Oxase/kelch_b-propeller"/>
</dbReference>
<keyword evidence="4" id="KW-0472">Membrane</keyword>
<evidence type="ECO:0000256" key="3">
    <source>
        <dbReference type="SAM" id="MobiDB-lite"/>
    </source>
</evidence>
<feature type="compositionally biased region" description="Acidic residues" evidence="3">
    <location>
        <begin position="773"/>
        <end position="785"/>
    </location>
</feature>
<feature type="chain" id="PRO_5008266490" evidence="5">
    <location>
        <begin position="37"/>
        <end position="928"/>
    </location>
</feature>
<evidence type="ECO:0000256" key="5">
    <source>
        <dbReference type="SAM" id="SignalP"/>
    </source>
</evidence>
<dbReference type="OrthoDB" id="10251809at2759"/>
<feature type="region of interest" description="Disordered" evidence="3">
    <location>
        <begin position="722"/>
        <end position="928"/>
    </location>
</feature>
<dbReference type="PANTHER" id="PTHR46228">
    <property type="entry name" value="KELCH DOMAIN-CONTAINING PROTEIN"/>
    <property type="match status" value="1"/>
</dbReference>
<keyword evidence="7" id="KW-1185">Reference proteome</keyword>
<proteinExistence type="predicted"/>
<feature type="compositionally biased region" description="Low complexity" evidence="3">
    <location>
        <begin position="759"/>
        <end position="769"/>
    </location>
</feature>
<evidence type="ECO:0000256" key="4">
    <source>
        <dbReference type="SAM" id="Phobius"/>
    </source>
</evidence>
<evidence type="ECO:0000313" key="6">
    <source>
        <dbReference type="EMBL" id="KUI63659.1"/>
    </source>
</evidence>
<organism evidence="6 7">
    <name type="scientific">Cytospora mali</name>
    <name type="common">Apple Valsa canker fungus</name>
    <name type="synonym">Valsa mali</name>
    <dbReference type="NCBI Taxonomy" id="578113"/>
    <lineage>
        <taxon>Eukaryota</taxon>
        <taxon>Fungi</taxon>
        <taxon>Dikarya</taxon>
        <taxon>Ascomycota</taxon>
        <taxon>Pezizomycotina</taxon>
        <taxon>Sordariomycetes</taxon>
        <taxon>Sordariomycetidae</taxon>
        <taxon>Diaporthales</taxon>
        <taxon>Cytosporaceae</taxon>
        <taxon>Cytospora</taxon>
    </lineage>
</organism>
<evidence type="ECO:0000313" key="7">
    <source>
        <dbReference type="Proteomes" id="UP000078559"/>
    </source>
</evidence>
<keyword evidence="5" id="KW-0732">Signal</keyword>
<dbReference type="AlphaFoldDB" id="A0A194VHP6"/>
<dbReference type="EMBL" id="KN796114">
    <property type="protein sequence ID" value="KUI63659.1"/>
    <property type="molecule type" value="Genomic_DNA"/>
</dbReference>
<feature type="region of interest" description="Disordered" evidence="3">
    <location>
        <begin position="595"/>
        <end position="620"/>
    </location>
</feature>
<keyword evidence="4" id="KW-1133">Transmembrane helix</keyword>
<feature type="transmembrane region" description="Helical" evidence="4">
    <location>
        <begin position="547"/>
        <end position="567"/>
    </location>
</feature>
<keyword evidence="4" id="KW-0812">Transmembrane</keyword>
<dbReference type="Proteomes" id="UP000078559">
    <property type="component" value="Unassembled WGS sequence"/>
</dbReference>
<feature type="compositionally biased region" description="Basic and acidic residues" evidence="3">
    <location>
        <begin position="916"/>
        <end position="928"/>
    </location>
</feature>
<keyword evidence="2" id="KW-0677">Repeat</keyword>